<feature type="region of interest" description="Disordered" evidence="1">
    <location>
        <begin position="173"/>
        <end position="195"/>
    </location>
</feature>
<feature type="domain" description="2EXR" evidence="2">
    <location>
        <begin position="52"/>
        <end position="117"/>
    </location>
</feature>
<evidence type="ECO:0000259" key="2">
    <source>
        <dbReference type="Pfam" id="PF20150"/>
    </source>
</evidence>
<evidence type="ECO:0000313" key="3">
    <source>
        <dbReference type="EMBL" id="QLI63903.1"/>
    </source>
</evidence>
<dbReference type="KEGG" id="mbrn:26237361"/>
<dbReference type="InterPro" id="IPR045518">
    <property type="entry name" value="2EXR"/>
</dbReference>
<name>A0A7D5YW76_9HYPO</name>
<proteinExistence type="predicted"/>
<keyword evidence="4" id="KW-1185">Reference proteome</keyword>
<protein>
    <recommendedName>
        <fullName evidence="2">2EXR domain-containing protein</fullName>
    </recommendedName>
</protein>
<gene>
    <name evidence="3" type="ORF">G6M90_00g026690</name>
</gene>
<sequence length="435" mass="49789">MTYPDLTWFATPTEPPHPLYGSSTSLAPFSSRQKPIEDMTEDLQIFNLGAVPAHLREGIWSLALPDRTVEFVFTYSDDKPAEDNSVWEARVHHTKPPSWYKASKESYEVASKYGFTNKKPNPLFVIATRNRPLTPPDTWLITWDLKSMGRENLLSSPLDDFFKVVTDKISKSSPEAVKEGKDSESTPSDGLFETPTTTDISDLNQLLVCCNAVVKRKEIITFPTQLLPEFPVDEDVPRSWKQGGLGLVSPLFNRFDILALAKNHDITDRWAIFTITLHGKEPRKLDPELFGDSGRNPVQIVHLDDDQRHHKIQEFCKMWFKESPAQDDRTWAIFRGLMDPDDYMTNWWADNLNMRFHAAIWAEDRALGDEDTRDVWKPAVDADKLPDPDINKISDTTKWYTKTHSKLTLCHLYKKSVVFRACYGGHCWEPSNGGE</sequence>
<dbReference type="AlphaFoldDB" id="A0A7D5YW76"/>
<dbReference type="OrthoDB" id="4938669at2759"/>
<evidence type="ECO:0000256" key="1">
    <source>
        <dbReference type="SAM" id="MobiDB-lite"/>
    </source>
</evidence>
<dbReference type="Proteomes" id="UP000510686">
    <property type="component" value="Chromosome 1"/>
</dbReference>
<dbReference type="EMBL" id="CP058932">
    <property type="protein sequence ID" value="QLI63903.1"/>
    <property type="molecule type" value="Genomic_DNA"/>
</dbReference>
<dbReference type="RefSeq" id="XP_014547917.1">
    <property type="nucleotide sequence ID" value="XM_014692431.1"/>
</dbReference>
<evidence type="ECO:0000313" key="4">
    <source>
        <dbReference type="Proteomes" id="UP000510686"/>
    </source>
</evidence>
<reference evidence="3 4" key="1">
    <citation type="submission" date="2020-07" db="EMBL/GenBank/DDBJ databases">
        <title>Telomere length de novo assembly of all 7 chromosomes of the fungus, Metarhizium brunneum, using a novel assembly pipeline.</title>
        <authorList>
            <person name="Saud z."/>
            <person name="Kortsinoglou A."/>
            <person name="Kouvelis V.N."/>
            <person name="Butt T.M."/>
        </authorList>
    </citation>
    <scope>NUCLEOTIDE SEQUENCE [LARGE SCALE GENOMIC DNA]</scope>
    <source>
        <strain evidence="3 4">4556</strain>
    </source>
</reference>
<accession>A0A7D5YW76</accession>
<dbReference type="GeneID" id="26237361"/>
<feature type="compositionally biased region" description="Basic and acidic residues" evidence="1">
    <location>
        <begin position="173"/>
        <end position="184"/>
    </location>
</feature>
<dbReference type="Pfam" id="PF20150">
    <property type="entry name" value="2EXR"/>
    <property type="match status" value="1"/>
</dbReference>
<organism evidence="3 4">
    <name type="scientific">Metarhizium brunneum</name>
    <dbReference type="NCBI Taxonomy" id="500148"/>
    <lineage>
        <taxon>Eukaryota</taxon>
        <taxon>Fungi</taxon>
        <taxon>Dikarya</taxon>
        <taxon>Ascomycota</taxon>
        <taxon>Pezizomycotina</taxon>
        <taxon>Sordariomycetes</taxon>
        <taxon>Hypocreomycetidae</taxon>
        <taxon>Hypocreales</taxon>
        <taxon>Clavicipitaceae</taxon>
        <taxon>Metarhizium</taxon>
    </lineage>
</organism>